<dbReference type="NCBIfam" id="NF041832">
    <property type="entry name" value="near_NosP_CTERM"/>
    <property type="match status" value="1"/>
</dbReference>
<dbReference type="PANTHER" id="PTHR43047:SF9">
    <property type="entry name" value="HISTIDINE KINASE"/>
    <property type="match status" value="1"/>
</dbReference>
<dbReference type="SUPFAM" id="SSF47384">
    <property type="entry name" value="Homodimeric domain of signal transducing histidine kinase"/>
    <property type="match status" value="1"/>
</dbReference>
<feature type="domain" description="Response regulatory" evidence="9">
    <location>
        <begin position="462"/>
        <end position="578"/>
    </location>
</feature>
<dbReference type="CDD" id="cd00130">
    <property type="entry name" value="PAS"/>
    <property type="match status" value="1"/>
</dbReference>
<dbReference type="SMART" id="SM00388">
    <property type="entry name" value="HisKA"/>
    <property type="match status" value="1"/>
</dbReference>
<evidence type="ECO:0000256" key="5">
    <source>
        <dbReference type="ARBA" id="ARBA00022777"/>
    </source>
</evidence>
<dbReference type="PATRIC" id="fig|1305731.5.peg.1944"/>
<keyword evidence="7" id="KW-0175">Coiled coil</keyword>
<dbReference type="InterPro" id="IPR000014">
    <property type="entry name" value="PAS"/>
</dbReference>
<dbReference type="SUPFAM" id="SSF52172">
    <property type="entry name" value="CheY-like"/>
    <property type="match status" value="1"/>
</dbReference>
<feature type="domain" description="Histidine kinase" evidence="8">
    <location>
        <begin position="225"/>
        <end position="438"/>
    </location>
</feature>
<dbReference type="CDD" id="cd00082">
    <property type="entry name" value="HisKA"/>
    <property type="match status" value="1"/>
</dbReference>
<evidence type="ECO:0000256" key="1">
    <source>
        <dbReference type="ARBA" id="ARBA00000085"/>
    </source>
</evidence>
<accession>A0A0P8CUZ5</accession>
<keyword evidence="4" id="KW-0808">Transferase</keyword>
<dbReference type="EC" id="2.7.13.3" evidence="2"/>
<dbReference type="GO" id="GO:0009927">
    <property type="term" value="F:histidine phosphotransfer kinase activity"/>
    <property type="evidence" value="ECO:0007669"/>
    <property type="project" value="TreeGrafter"/>
</dbReference>
<dbReference type="Gene3D" id="3.30.565.10">
    <property type="entry name" value="Histidine kinase-like ATPase, C-terminal domain"/>
    <property type="match status" value="1"/>
</dbReference>
<evidence type="ECO:0000259" key="9">
    <source>
        <dbReference type="PROSITE" id="PS50110"/>
    </source>
</evidence>
<dbReference type="Gene3D" id="3.30.450.20">
    <property type="entry name" value="PAS domain"/>
    <property type="match status" value="1"/>
</dbReference>
<dbReference type="CDD" id="cd00156">
    <property type="entry name" value="REC"/>
    <property type="match status" value="1"/>
</dbReference>
<dbReference type="InterPro" id="IPR005467">
    <property type="entry name" value="His_kinase_dom"/>
</dbReference>
<dbReference type="InterPro" id="IPR036097">
    <property type="entry name" value="HisK_dim/P_sf"/>
</dbReference>
<dbReference type="InterPro" id="IPR004358">
    <property type="entry name" value="Sig_transdc_His_kin-like_C"/>
</dbReference>
<dbReference type="NCBIfam" id="TIGR00229">
    <property type="entry name" value="sensory_box"/>
    <property type="match status" value="1"/>
</dbReference>
<evidence type="ECO:0000256" key="6">
    <source>
        <dbReference type="PROSITE-ProRule" id="PRU00169"/>
    </source>
</evidence>
<dbReference type="InterPro" id="IPR011006">
    <property type="entry name" value="CheY-like_superfamily"/>
</dbReference>
<dbReference type="AlphaFoldDB" id="A0A0P8CUZ5"/>
<dbReference type="InterPro" id="IPR036890">
    <property type="entry name" value="HATPase_C_sf"/>
</dbReference>
<comment type="caution">
    <text evidence="10">The sequence shown here is derived from an EMBL/GenBank/DDBJ whole genome shotgun (WGS) entry which is preliminary data.</text>
</comment>
<reference evidence="10 11" key="1">
    <citation type="submission" date="2015-09" db="EMBL/GenBank/DDBJ databases">
        <title>Identification and resolution of microdiversity through metagenomic sequencing of parallel consortia.</title>
        <authorList>
            <person name="Nelson W.C."/>
            <person name="Romine M.F."/>
            <person name="Lindemann S.R."/>
        </authorList>
    </citation>
    <scope>NUCLEOTIDE SEQUENCE [LARGE SCALE GENOMIC DNA]</scope>
    <source>
        <strain evidence="10">HL-55</strain>
    </source>
</reference>
<dbReference type="PROSITE" id="PS50110">
    <property type="entry name" value="RESPONSE_REGULATORY"/>
    <property type="match status" value="1"/>
</dbReference>
<dbReference type="InterPro" id="IPR003594">
    <property type="entry name" value="HATPase_dom"/>
</dbReference>
<dbReference type="GO" id="GO:0005886">
    <property type="term" value="C:plasma membrane"/>
    <property type="evidence" value="ECO:0007669"/>
    <property type="project" value="TreeGrafter"/>
</dbReference>
<dbReference type="InterPro" id="IPR003661">
    <property type="entry name" value="HisK_dim/P_dom"/>
</dbReference>
<protein>
    <recommendedName>
        <fullName evidence="2">histidine kinase</fullName>
        <ecNumber evidence="2">2.7.13.3</ecNumber>
    </recommendedName>
</protein>
<dbReference type="Pfam" id="PF02518">
    <property type="entry name" value="HATPase_c"/>
    <property type="match status" value="1"/>
</dbReference>
<dbReference type="Pfam" id="PF13188">
    <property type="entry name" value="PAS_8"/>
    <property type="match status" value="1"/>
</dbReference>
<dbReference type="OrthoDB" id="9764438at2"/>
<dbReference type="SMART" id="SM00448">
    <property type="entry name" value="REC"/>
    <property type="match status" value="1"/>
</dbReference>
<dbReference type="SMART" id="SM00387">
    <property type="entry name" value="HATPase_c"/>
    <property type="match status" value="1"/>
</dbReference>
<dbReference type="PANTHER" id="PTHR43047">
    <property type="entry name" value="TWO-COMPONENT HISTIDINE PROTEIN KINASE"/>
    <property type="match status" value="1"/>
</dbReference>
<name>A0A0P8CUZ5_9GAMM</name>
<dbReference type="PROSITE" id="PS50109">
    <property type="entry name" value="HIS_KIN"/>
    <property type="match status" value="1"/>
</dbReference>
<evidence type="ECO:0000256" key="7">
    <source>
        <dbReference type="SAM" id="Coils"/>
    </source>
</evidence>
<dbReference type="FunFam" id="3.30.565.10:FF:000049">
    <property type="entry name" value="Two-component sensor histidine kinase"/>
    <property type="match status" value="1"/>
</dbReference>
<dbReference type="STRING" id="1305731.GCA_000934705_03584"/>
<evidence type="ECO:0000256" key="3">
    <source>
        <dbReference type="ARBA" id="ARBA00022553"/>
    </source>
</evidence>
<keyword evidence="3 6" id="KW-0597">Phosphoprotein</keyword>
<feature type="coiled-coil region" evidence="7">
    <location>
        <begin position="156"/>
        <end position="218"/>
    </location>
</feature>
<dbReference type="SUPFAM" id="SSF55874">
    <property type="entry name" value="ATPase domain of HSP90 chaperone/DNA topoisomerase II/histidine kinase"/>
    <property type="match status" value="1"/>
</dbReference>
<feature type="modified residue" description="4-aspartylphosphate" evidence="6">
    <location>
        <position position="512"/>
    </location>
</feature>
<evidence type="ECO:0000313" key="10">
    <source>
        <dbReference type="EMBL" id="KPQ27227.1"/>
    </source>
</evidence>
<dbReference type="Gene3D" id="1.10.287.130">
    <property type="match status" value="1"/>
</dbReference>
<dbReference type="InterPro" id="IPR001789">
    <property type="entry name" value="Sig_transdc_resp-reg_receiver"/>
</dbReference>
<evidence type="ECO:0000313" key="11">
    <source>
        <dbReference type="Proteomes" id="UP000050416"/>
    </source>
</evidence>
<dbReference type="GO" id="GO:0000155">
    <property type="term" value="F:phosphorelay sensor kinase activity"/>
    <property type="evidence" value="ECO:0007669"/>
    <property type="project" value="InterPro"/>
</dbReference>
<evidence type="ECO:0000256" key="4">
    <source>
        <dbReference type="ARBA" id="ARBA00022679"/>
    </source>
</evidence>
<proteinExistence type="predicted"/>
<evidence type="ECO:0000259" key="8">
    <source>
        <dbReference type="PROSITE" id="PS50109"/>
    </source>
</evidence>
<gene>
    <name evidence="10" type="ORF">HLUCCX14_15825</name>
</gene>
<sequence>MKKPSDPAGAGYNIGDLLGLSSQSVRKNYYPALQDRLEELEQERNRYKWLFENALHGIFQANLRGGFLACNPAMARICGYDNPQQLQTKVIRLREQLFCSAAEFDQIRQELLDYGSLSARETRLRRADQKPVHVALTMLRRPDLGPEVVETFVADITERVQARQKLEQLNAELEKRVEERTEALQNANVDLRYQIEEREKVEQELKVAVNAAKEANRSKDKYMAAASHDLLQPLNAARLMISALQDSQLPEAENRMVHQVHRALEGAEDLLADLLDISKLDQQAMKPDLTYLNLEAMLRGLGEEFEAVAASEGLQFRLRVRPVSVRTDPRMLARIVRNLLSNAFRYTREGGVMLSVRQRRDRLSIEIWDTGVGIEAHKLRDIFTEFHQLLPQGTGGRQGVGLGLAIVERMVRVLGYGIRVASRPGRGSRFEVSIPLEHRIPDILPHQSTATGSVSGDFDGLAVLVIDNEPAVLESMAAVLERWGCAVFPADGEASALAMLTAGLQPDVILADYHLDDNATGCEAVYAVRRALGRDVPAAIITADRSDDIRTLMRAQYLPMLNKPVKPNRLRALLASLAPPLN</sequence>
<dbReference type="EMBL" id="LJZQ01000033">
    <property type="protein sequence ID" value="KPQ27227.1"/>
    <property type="molecule type" value="Genomic_DNA"/>
</dbReference>
<dbReference type="Pfam" id="PF00072">
    <property type="entry name" value="Response_reg"/>
    <property type="match status" value="1"/>
</dbReference>
<dbReference type="InterPro" id="IPR035965">
    <property type="entry name" value="PAS-like_dom_sf"/>
</dbReference>
<keyword evidence="5 10" id="KW-0418">Kinase</keyword>
<comment type="catalytic activity">
    <reaction evidence="1">
        <text>ATP + protein L-histidine = ADP + protein N-phospho-L-histidine.</text>
        <dbReference type="EC" id="2.7.13.3"/>
    </reaction>
</comment>
<organism evidence="10 11">
    <name type="scientific">Marinobacter excellens HL-55</name>
    <dbReference type="NCBI Taxonomy" id="1305731"/>
    <lineage>
        <taxon>Bacteria</taxon>
        <taxon>Pseudomonadati</taxon>
        <taxon>Pseudomonadota</taxon>
        <taxon>Gammaproteobacteria</taxon>
        <taxon>Pseudomonadales</taxon>
        <taxon>Marinobacteraceae</taxon>
        <taxon>Marinobacter</taxon>
    </lineage>
</organism>
<dbReference type="PRINTS" id="PR00344">
    <property type="entry name" value="BCTRLSENSOR"/>
</dbReference>
<dbReference type="Pfam" id="PF00512">
    <property type="entry name" value="HisKA"/>
    <property type="match status" value="1"/>
</dbReference>
<evidence type="ECO:0000256" key="2">
    <source>
        <dbReference type="ARBA" id="ARBA00012438"/>
    </source>
</evidence>
<dbReference type="Proteomes" id="UP000050416">
    <property type="component" value="Unassembled WGS sequence"/>
</dbReference>
<dbReference type="SUPFAM" id="SSF55785">
    <property type="entry name" value="PYP-like sensor domain (PAS domain)"/>
    <property type="match status" value="1"/>
</dbReference>
<dbReference type="Gene3D" id="3.40.50.2300">
    <property type="match status" value="1"/>
</dbReference>